<dbReference type="EMBL" id="BMFG01000009">
    <property type="protein sequence ID" value="GGD32412.1"/>
    <property type="molecule type" value="Genomic_DNA"/>
</dbReference>
<dbReference type="PANTHER" id="PTHR37314">
    <property type="entry name" value="SLR0142 PROTEIN"/>
    <property type="match status" value="1"/>
</dbReference>
<dbReference type="Pfam" id="PF06912">
    <property type="entry name" value="DUF1275"/>
    <property type="match status" value="1"/>
</dbReference>
<evidence type="ECO:0000256" key="1">
    <source>
        <dbReference type="SAM" id="Phobius"/>
    </source>
</evidence>
<reference evidence="2" key="2">
    <citation type="submission" date="2020-09" db="EMBL/GenBank/DDBJ databases">
        <authorList>
            <person name="Sun Q."/>
            <person name="Zhou Y."/>
        </authorList>
    </citation>
    <scope>NUCLEOTIDE SEQUENCE</scope>
    <source>
        <strain evidence="2">CGMCC 1.12506</strain>
    </source>
</reference>
<feature type="transmembrane region" description="Helical" evidence="1">
    <location>
        <begin position="59"/>
        <end position="84"/>
    </location>
</feature>
<organism evidence="2 3">
    <name type="scientific">Flavobacterium orientale</name>
    <dbReference type="NCBI Taxonomy" id="1756020"/>
    <lineage>
        <taxon>Bacteria</taxon>
        <taxon>Pseudomonadati</taxon>
        <taxon>Bacteroidota</taxon>
        <taxon>Flavobacteriia</taxon>
        <taxon>Flavobacteriales</taxon>
        <taxon>Flavobacteriaceae</taxon>
        <taxon>Flavobacterium</taxon>
    </lineage>
</organism>
<dbReference type="PANTHER" id="PTHR37314:SF4">
    <property type="entry name" value="UPF0700 TRANSMEMBRANE PROTEIN YOAK"/>
    <property type="match status" value="1"/>
</dbReference>
<dbReference type="InterPro" id="IPR010699">
    <property type="entry name" value="DUF1275"/>
</dbReference>
<feature type="transmembrane region" description="Helical" evidence="1">
    <location>
        <begin position="96"/>
        <end position="115"/>
    </location>
</feature>
<feature type="transmembrane region" description="Helical" evidence="1">
    <location>
        <begin position="212"/>
        <end position="229"/>
    </location>
</feature>
<keyword evidence="1" id="KW-0812">Transmembrane</keyword>
<proteinExistence type="predicted"/>
<sequence>MLRKFSNSRTLEDNIKLGVLTAFSGGMVNVASLLIFFSFSSNVTGHYAILASEIVKGNLYQTGVVFAWIFLFFFGSFLSNLIVIHLSKLNTYLAHSIPLILEIICLMTVGIYGQFFYLETLLETEIMLGIMLFAMGLQNGLTASISNFAVKTTHLTGTTTDLGILFSMFTKKEYRENEELRGKAKLLSSIAISYLFGAIISGLLYFNTGFQVFYIVSIFLTIVISYDLYKIRFTRYIMLKKRSNSIPINNKRPVIHPSLNIKSFAERRKQMKEETV</sequence>
<feature type="transmembrane region" description="Helical" evidence="1">
    <location>
        <begin position="186"/>
        <end position="206"/>
    </location>
</feature>
<keyword evidence="3" id="KW-1185">Reference proteome</keyword>
<evidence type="ECO:0000313" key="2">
    <source>
        <dbReference type="EMBL" id="GGD32412.1"/>
    </source>
</evidence>
<feature type="transmembrane region" description="Helical" evidence="1">
    <location>
        <begin position="127"/>
        <end position="150"/>
    </location>
</feature>
<dbReference type="Proteomes" id="UP000625735">
    <property type="component" value="Unassembled WGS sequence"/>
</dbReference>
<protein>
    <submittedName>
        <fullName evidence="2">Permease</fullName>
    </submittedName>
</protein>
<accession>A0A916Y7F4</accession>
<dbReference type="AlphaFoldDB" id="A0A916Y7F4"/>
<comment type="caution">
    <text evidence="2">The sequence shown here is derived from an EMBL/GenBank/DDBJ whole genome shotgun (WGS) entry which is preliminary data.</text>
</comment>
<reference evidence="2" key="1">
    <citation type="journal article" date="2014" name="Int. J. Syst. Evol. Microbiol.">
        <title>Complete genome sequence of Corynebacterium casei LMG S-19264T (=DSM 44701T), isolated from a smear-ripened cheese.</title>
        <authorList>
            <consortium name="US DOE Joint Genome Institute (JGI-PGF)"/>
            <person name="Walter F."/>
            <person name="Albersmeier A."/>
            <person name="Kalinowski J."/>
            <person name="Ruckert C."/>
        </authorList>
    </citation>
    <scope>NUCLEOTIDE SEQUENCE</scope>
    <source>
        <strain evidence="2">CGMCC 1.12506</strain>
    </source>
</reference>
<evidence type="ECO:0000313" key="3">
    <source>
        <dbReference type="Proteomes" id="UP000625735"/>
    </source>
</evidence>
<keyword evidence="1" id="KW-1133">Transmembrane helix</keyword>
<gene>
    <name evidence="2" type="ORF">GCM10011343_23120</name>
</gene>
<feature type="transmembrane region" description="Helical" evidence="1">
    <location>
        <begin position="20"/>
        <end position="39"/>
    </location>
</feature>
<dbReference type="RefSeq" id="WP_188362738.1">
    <property type="nucleotide sequence ID" value="NZ_BMFG01000009.1"/>
</dbReference>
<name>A0A916Y7F4_9FLAO</name>
<keyword evidence="1" id="KW-0472">Membrane</keyword>